<name>A0A4R4KBV8_9BACT</name>
<evidence type="ECO:0000313" key="2">
    <source>
        <dbReference type="EMBL" id="TDB65298.1"/>
    </source>
</evidence>
<organism evidence="2 3">
    <name type="scientific">Arundinibacter roseus</name>
    <dbReference type="NCBI Taxonomy" id="2070510"/>
    <lineage>
        <taxon>Bacteria</taxon>
        <taxon>Pseudomonadati</taxon>
        <taxon>Bacteroidota</taxon>
        <taxon>Cytophagia</taxon>
        <taxon>Cytophagales</taxon>
        <taxon>Spirosomataceae</taxon>
        <taxon>Arundinibacter</taxon>
    </lineage>
</organism>
<comment type="similarity">
    <text evidence="1">Belongs to the UPF0167 family.</text>
</comment>
<proteinExistence type="inferred from homology"/>
<dbReference type="AlphaFoldDB" id="A0A4R4KBV8"/>
<sequence>MTFKYYDKPELFTGLRDKKTTCDTCGEEKFCFDAEAFYGTEDLNSICPDCLSGGQLNNKDVFTCCGDVKELKRQLKVLNPTLSELEIENIGQQKTTELEKTTPKLITWQDWNWPCADGDYCKFIGFGSKPFYQNLATNLPTEDFFKNSFYDSDSDTDYLWKEALPNKEIKNYEDSNNYGTLFYVFKSLNSDKILTIWDCD</sequence>
<evidence type="ECO:0000313" key="3">
    <source>
        <dbReference type="Proteomes" id="UP000295706"/>
    </source>
</evidence>
<dbReference type="InterPro" id="IPR005363">
    <property type="entry name" value="UPF0167"/>
</dbReference>
<dbReference type="Proteomes" id="UP000295706">
    <property type="component" value="Unassembled WGS sequence"/>
</dbReference>
<dbReference type="Pfam" id="PF03691">
    <property type="entry name" value="UPF0167"/>
    <property type="match status" value="1"/>
</dbReference>
<dbReference type="EMBL" id="SMJU01000006">
    <property type="protein sequence ID" value="TDB65298.1"/>
    <property type="molecule type" value="Genomic_DNA"/>
</dbReference>
<keyword evidence="3" id="KW-1185">Reference proteome</keyword>
<dbReference type="OrthoDB" id="6399109at2"/>
<protein>
    <recommendedName>
        <fullName evidence="4">CbrC family protein</fullName>
    </recommendedName>
</protein>
<evidence type="ECO:0000256" key="1">
    <source>
        <dbReference type="ARBA" id="ARBA00008525"/>
    </source>
</evidence>
<reference evidence="2 3" key="1">
    <citation type="submission" date="2019-02" db="EMBL/GenBank/DDBJ databases">
        <title>Arundinibacter roseus gen. nov., sp. nov., a new member of the family Cytophagaceae.</title>
        <authorList>
            <person name="Szuroczki S."/>
            <person name="Khayer B."/>
            <person name="Sproer C."/>
            <person name="Toumi M."/>
            <person name="Szabo A."/>
            <person name="Felfoldi T."/>
            <person name="Schumann P."/>
            <person name="Toth E."/>
        </authorList>
    </citation>
    <scope>NUCLEOTIDE SEQUENCE [LARGE SCALE GENOMIC DNA]</scope>
    <source>
        <strain evidence="2 3">DMA-k-7a</strain>
    </source>
</reference>
<gene>
    <name evidence="2" type="ORF">EZE20_11400</name>
</gene>
<comment type="caution">
    <text evidence="2">The sequence shown here is derived from an EMBL/GenBank/DDBJ whole genome shotgun (WGS) entry which is preliminary data.</text>
</comment>
<evidence type="ECO:0008006" key="4">
    <source>
        <dbReference type="Google" id="ProtNLM"/>
    </source>
</evidence>
<accession>A0A4R4KBV8</accession>
<dbReference type="RefSeq" id="WP_132117634.1">
    <property type="nucleotide sequence ID" value="NZ_SMJU01000006.1"/>
</dbReference>